<dbReference type="PROSITE" id="PS00086">
    <property type="entry name" value="CYTOCHROME_P450"/>
    <property type="match status" value="1"/>
</dbReference>
<proteinExistence type="inferred from homology"/>
<dbReference type="InterPro" id="IPR001128">
    <property type="entry name" value="Cyt_P450"/>
</dbReference>
<keyword evidence="4" id="KW-0479">Metal-binding</keyword>
<protein>
    <submittedName>
        <fullName evidence="5">Cytochrome P450</fullName>
    </submittedName>
</protein>
<evidence type="ECO:0000256" key="1">
    <source>
        <dbReference type="ARBA" id="ARBA00010617"/>
    </source>
</evidence>
<dbReference type="Proteomes" id="UP000670947">
    <property type="component" value="Unassembled WGS sequence"/>
</dbReference>
<evidence type="ECO:0000313" key="6">
    <source>
        <dbReference type="Proteomes" id="UP000670947"/>
    </source>
</evidence>
<evidence type="ECO:0000313" key="5">
    <source>
        <dbReference type="EMBL" id="MBO7744703.1"/>
    </source>
</evidence>
<evidence type="ECO:0000256" key="2">
    <source>
        <dbReference type="ARBA" id="ARBA00022617"/>
    </source>
</evidence>
<comment type="similarity">
    <text evidence="1 4">Belongs to the cytochrome P450 family.</text>
</comment>
<dbReference type="InterPro" id="IPR017972">
    <property type="entry name" value="Cyt_P450_CS"/>
</dbReference>
<gene>
    <name evidence="5" type="ORF">I8J29_10880</name>
</gene>
<dbReference type="InterPro" id="IPR036396">
    <property type="entry name" value="Cyt_P450_sf"/>
</dbReference>
<dbReference type="PRINTS" id="PR00359">
    <property type="entry name" value="BP450"/>
</dbReference>
<dbReference type="PANTHER" id="PTHR46696">
    <property type="entry name" value="P450, PUTATIVE (EUROFUNG)-RELATED"/>
    <property type="match status" value="1"/>
</dbReference>
<evidence type="ECO:0000256" key="4">
    <source>
        <dbReference type="RuleBase" id="RU000461"/>
    </source>
</evidence>
<dbReference type="PANTHER" id="PTHR46696:SF1">
    <property type="entry name" value="CYTOCHROME P450 YJIB-RELATED"/>
    <property type="match status" value="1"/>
</dbReference>
<dbReference type="CDD" id="cd11029">
    <property type="entry name" value="CYP107-like"/>
    <property type="match status" value="1"/>
</dbReference>
<keyword evidence="2 4" id="KW-0349">Heme</keyword>
<comment type="caution">
    <text evidence="5">The sequence shown here is derived from an EMBL/GenBank/DDBJ whole genome shotgun (WGS) entry which is preliminary data.</text>
</comment>
<dbReference type="InterPro" id="IPR002397">
    <property type="entry name" value="Cyt_P450_B"/>
</dbReference>
<keyword evidence="4" id="KW-0408">Iron</keyword>
<keyword evidence="3 4" id="KW-0503">Monooxygenase</keyword>
<keyword evidence="4" id="KW-0560">Oxidoreductase</keyword>
<keyword evidence="6" id="KW-1185">Reference proteome</keyword>
<dbReference type="EMBL" id="JAGGDJ010000005">
    <property type="protein sequence ID" value="MBO7744703.1"/>
    <property type="molecule type" value="Genomic_DNA"/>
</dbReference>
<name>A0ABS3W8U9_9BACL</name>
<dbReference type="PRINTS" id="PR00385">
    <property type="entry name" value="P450"/>
</dbReference>
<dbReference type="Pfam" id="PF00067">
    <property type="entry name" value="p450"/>
    <property type="match status" value="1"/>
</dbReference>
<organism evidence="5 6">
    <name type="scientific">Paenibacillus artemisiicola</name>
    <dbReference type="NCBI Taxonomy" id="1172618"/>
    <lineage>
        <taxon>Bacteria</taxon>
        <taxon>Bacillati</taxon>
        <taxon>Bacillota</taxon>
        <taxon>Bacilli</taxon>
        <taxon>Bacillales</taxon>
        <taxon>Paenibacillaceae</taxon>
        <taxon>Paenibacillus</taxon>
    </lineage>
</organism>
<evidence type="ECO:0000256" key="3">
    <source>
        <dbReference type="ARBA" id="ARBA00023033"/>
    </source>
</evidence>
<accession>A0ABS3W8U9</accession>
<sequence length="369" mass="41883">MTDGQRAWLTTRYDDAILALKDNERITKNLQSLSPEDYASVIPEKEMALISKQMLSSDPPDHTRLRAIVSKAFTPQMIDRMESDIQRIAEDLIDRIEQTGKLEAIEDFAFPLPITVISRMLGIPDDDYVLFKRWSSDFIEAANNREKLKTAFPSLQAFRLYLEELIDARRKTPGDDLISLLIQAHDDQDRLSGDELVSTIWLLIVAGHETTVNLIGNGLLALLENPDQLRLWRQDPSLTATAVEELLRYYSPVEIATSRWASRDFEWHGKDVRKGDLILVGLGAANRDPAQFDDPGRLDLSRKKNKHIAFGNGIHFCLGAPLARIEGRIALTALLRRLPNLRISPSFTGLEWRPGILMRGLRELPIELR</sequence>
<reference evidence="5 6" key="1">
    <citation type="submission" date="2021-03" db="EMBL/GenBank/DDBJ databases">
        <title>Paenibacillus artemisicola MWE-103 whole genome sequence.</title>
        <authorList>
            <person name="Ham Y.J."/>
        </authorList>
    </citation>
    <scope>NUCLEOTIDE SEQUENCE [LARGE SCALE GENOMIC DNA]</scope>
    <source>
        <strain evidence="5 6">MWE-103</strain>
    </source>
</reference>
<dbReference type="Gene3D" id="1.10.630.10">
    <property type="entry name" value="Cytochrome P450"/>
    <property type="match status" value="1"/>
</dbReference>
<dbReference type="SUPFAM" id="SSF48264">
    <property type="entry name" value="Cytochrome P450"/>
    <property type="match status" value="1"/>
</dbReference>